<dbReference type="OMA" id="WQDLYMH"/>
<feature type="region of interest" description="Disordered" evidence="1">
    <location>
        <begin position="350"/>
        <end position="381"/>
    </location>
</feature>
<organism evidence="3">
    <name type="scientific">Harpegnathos saltator</name>
    <name type="common">Jerdon's jumping ant</name>
    <dbReference type="NCBI Taxonomy" id="610380"/>
    <lineage>
        <taxon>Eukaryota</taxon>
        <taxon>Metazoa</taxon>
        <taxon>Ecdysozoa</taxon>
        <taxon>Arthropoda</taxon>
        <taxon>Hexapoda</taxon>
        <taxon>Insecta</taxon>
        <taxon>Pterygota</taxon>
        <taxon>Neoptera</taxon>
        <taxon>Endopterygota</taxon>
        <taxon>Hymenoptera</taxon>
        <taxon>Apocrita</taxon>
        <taxon>Aculeata</taxon>
        <taxon>Formicoidea</taxon>
        <taxon>Formicidae</taxon>
        <taxon>Ponerinae</taxon>
        <taxon>Ponerini</taxon>
        <taxon>Harpegnathos</taxon>
    </lineage>
</organism>
<dbReference type="Proteomes" id="UP000008237">
    <property type="component" value="Unassembled WGS sequence"/>
</dbReference>
<dbReference type="AlphaFoldDB" id="E2C934"/>
<sequence>MAHIIHILTGQLVVYKIKLSKILNDYDTCKAEPVRYKIRGMSKWHNPSVQLDLASHKLQLVYNEMFSIFKNIDDCINQENDINSETAELLMQKLDKASKEFIITKTLAEFIILLIARSGFNNLKGNQSVINNVKINENSTLPIISNSDPEILDEVFEEYIKEEYLRPLHEEDDEYSLEQYTLNNFLMKNFMSELKEALVDKRKSMSERETRALQRIYKNVSENTTLNNENNINKDDQFIPVAPSMPAYSLWSTSSSNITLNAHHKEIASSNCKIISNSLPIQKEITNKLNKECNPVKTLRCNSISNKSSTGSYEEKDESLSYLPQILLETQAAQYVVKLPSAFVQEETFIGSGENSEDEIVNNTSDDENNTNDNENNTNSQ</sequence>
<name>E2C934_HARSA</name>
<dbReference type="OrthoDB" id="21151at2759"/>
<feature type="compositionally biased region" description="Acidic residues" evidence="1">
    <location>
        <begin position="355"/>
        <end position="370"/>
    </location>
</feature>
<protein>
    <submittedName>
        <fullName evidence="2">Uncharacterized protein</fullName>
    </submittedName>
</protein>
<proteinExistence type="predicted"/>
<dbReference type="EMBL" id="GL453777">
    <property type="protein sequence ID" value="EFN75546.1"/>
    <property type="molecule type" value="Genomic_DNA"/>
</dbReference>
<reference evidence="2 3" key="1">
    <citation type="journal article" date="2010" name="Science">
        <title>Genomic comparison of the ants Camponotus floridanus and Harpegnathos saltator.</title>
        <authorList>
            <person name="Bonasio R."/>
            <person name="Zhang G."/>
            <person name="Ye C."/>
            <person name="Mutti N.S."/>
            <person name="Fang X."/>
            <person name="Qin N."/>
            <person name="Donahue G."/>
            <person name="Yang P."/>
            <person name="Li Q."/>
            <person name="Li C."/>
            <person name="Zhang P."/>
            <person name="Huang Z."/>
            <person name="Berger S.L."/>
            <person name="Reinberg D."/>
            <person name="Wang J."/>
            <person name="Liebig J."/>
        </authorList>
    </citation>
    <scope>NUCLEOTIDE SEQUENCE [LARGE SCALE GENOMIC DNA]</scope>
    <source>
        <strain evidence="2 3">R22 G/1</strain>
    </source>
</reference>
<feature type="compositionally biased region" description="Low complexity" evidence="1">
    <location>
        <begin position="371"/>
        <end position="381"/>
    </location>
</feature>
<evidence type="ECO:0000313" key="3">
    <source>
        <dbReference type="Proteomes" id="UP000008237"/>
    </source>
</evidence>
<evidence type="ECO:0000256" key="1">
    <source>
        <dbReference type="SAM" id="MobiDB-lite"/>
    </source>
</evidence>
<keyword evidence="3" id="KW-1185">Reference proteome</keyword>
<gene>
    <name evidence="2" type="ORF">EAI_07989</name>
</gene>
<dbReference type="STRING" id="610380.E2C934"/>
<accession>E2C934</accession>
<dbReference type="InParanoid" id="E2C934"/>
<evidence type="ECO:0000313" key="2">
    <source>
        <dbReference type="EMBL" id="EFN75546.1"/>
    </source>
</evidence>